<dbReference type="SUPFAM" id="SSF52728">
    <property type="entry name" value="PTS IIb component"/>
    <property type="match status" value="1"/>
</dbReference>
<reference evidence="22 23" key="1">
    <citation type="submission" date="2020-09" db="EMBL/GenBank/DDBJ databases">
        <title>Investigation of environmental microbe.</title>
        <authorList>
            <person name="Ou Y."/>
            <person name="Kang Q."/>
        </authorList>
    </citation>
    <scope>NUCLEOTIDE SEQUENCE [LARGE SCALE GENOMIC DNA]</scope>
    <source>
        <strain evidence="22 23">KJZ-9</strain>
    </source>
</reference>
<comment type="subcellular location">
    <subcellularLocation>
        <location evidence="2">Cell membrane</location>
    </subcellularLocation>
    <subcellularLocation>
        <location evidence="3">Cytoplasm</location>
    </subcellularLocation>
</comment>
<evidence type="ECO:0000256" key="16">
    <source>
        <dbReference type="ARBA" id="ARBA00023757"/>
    </source>
</evidence>
<dbReference type="InterPro" id="IPR004720">
    <property type="entry name" value="PTS_IIB_sorbose-sp"/>
</dbReference>
<dbReference type="NCBIfam" id="TIGR00824">
    <property type="entry name" value="EIIA-man"/>
    <property type="match status" value="1"/>
</dbReference>
<keyword evidence="14" id="KW-0418">Kinase</keyword>
<evidence type="ECO:0000256" key="14">
    <source>
        <dbReference type="ARBA" id="ARBA00022777"/>
    </source>
</evidence>
<keyword evidence="23" id="KW-1185">Reference proteome</keyword>
<dbReference type="InterPro" id="IPR036662">
    <property type="entry name" value="PTS_EIIA_man-typ_sf"/>
</dbReference>
<dbReference type="CDD" id="cd00001">
    <property type="entry name" value="PTS_IIB_man"/>
    <property type="match status" value="1"/>
</dbReference>
<dbReference type="InterPro" id="IPR004701">
    <property type="entry name" value="PTS_EIIA_man-typ"/>
</dbReference>
<dbReference type="AlphaFoldDB" id="A0A7H2BJV2"/>
<dbReference type="Pfam" id="PF03830">
    <property type="entry name" value="PTSIIB_sorb"/>
    <property type="match status" value="1"/>
</dbReference>
<dbReference type="EMBL" id="CP061538">
    <property type="protein sequence ID" value="QNV39948.1"/>
    <property type="molecule type" value="Genomic_DNA"/>
</dbReference>
<gene>
    <name evidence="22" type="primary">manX</name>
    <name evidence="22" type="ORF">IDM48_00345</name>
</gene>
<proteinExistence type="predicted"/>
<dbReference type="Gene3D" id="3.40.35.10">
    <property type="entry name" value="Phosphotransferase system, sorbose subfamily IIB component"/>
    <property type="match status" value="1"/>
</dbReference>
<evidence type="ECO:0000256" key="5">
    <source>
        <dbReference type="ARBA" id="ARBA00011929"/>
    </source>
</evidence>
<evidence type="ECO:0000259" key="20">
    <source>
        <dbReference type="PROSITE" id="PS51096"/>
    </source>
</evidence>
<keyword evidence="11" id="KW-0762">Sugar transport</keyword>
<dbReference type="GO" id="GO:0009401">
    <property type="term" value="P:phosphoenolpyruvate-dependent sugar phosphotransferase system"/>
    <property type="evidence" value="ECO:0007669"/>
    <property type="project" value="UniProtKB-KW"/>
</dbReference>
<dbReference type="InterPro" id="IPR036667">
    <property type="entry name" value="PTS_IIB_sorbose-sp_sf"/>
</dbReference>
<dbReference type="Pfam" id="PF03610">
    <property type="entry name" value="EIIA-man"/>
    <property type="match status" value="1"/>
</dbReference>
<feature type="region of interest" description="Disordered" evidence="19">
    <location>
        <begin position="132"/>
        <end position="164"/>
    </location>
</feature>
<keyword evidence="8" id="KW-1003">Cell membrane</keyword>
<evidence type="ECO:0000256" key="9">
    <source>
        <dbReference type="ARBA" id="ARBA00022490"/>
    </source>
</evidence>
<accession>A0A7H2BJV2</accession>
<dbReference type="PANTHER" id="PTHR33799">
    <property type="entry name" value="PTS PERMEASE-RELATED-RELATED"/>
    <property type="match status" value="1"/>
</dbReference>
<dbReference type="PROSITE" id="PS51101">
    <property type="entry name" value="PTS_EIIB_TYPE_4"/>
    <property type="match status" value="1"/>
</dbReference>
<feature type="compositionally biased region" description="Polar residues" evidence="19">
    <location>
        <begin position="132"/>
        <end position="141"/>
    </location>
</feature>
<dbReference type="InterPro" id="IPR051471">
    <property type="entry name" value="Bacterial_PTS_sugar_comp"/>
</dbReference>
<evidence type="ECO:0000256" key="12">
    <source>
        <dbReference type="ARBA" id="ARBA00022679"/>
    </source>
</evidence>
<sequence>MVSIIVATHGEAAAPLLATAKMILGDFSNVTPVTFMPGEGPEDLIEKYERIVQAQPADEGVLLLVDLFGGSPYNAAARFAAERENTDVVSGVNVPMLIEVISAAGRKNATVESLSAKAVKAGTKGIRSFQQIMNPPTNPAQASADTSAPSALAAPAPTPSANAVPGGHMNVTFLRIDSRLIHGQVAGSWVNDVAPQTLIAASDSAAQDKLRKTLLLQVAPSHVKTNVLDIAKTGRVYNNPKYTGMKTMIVVESPQDVLRLLDEGVEVKEINVGGVTFKTGMKQISEAVYASDEDIAAYQELAHRGIKMVIQQVPNSSREDMMKKLKEKGLLS</sequence>
<dbReference type="RefSeq" id="WP_190617545.1">
    <property type="nucleotide sequence ID" value="NZ_CP061538.1"/>
</dbReference>
<dbReference type="CDD" id="cd00006">
    <property type="entry name" value="PTS_IIA_man"/>
    <property type="match status" value="1"/>
</dbReference>
<evidence type="ECO:0000256" key="10">
    <source>
        <dbReference type="ARBA" id="ARBA00022553"/>
    </source>
</evidence>
<evidence type="ECO:0000256" key="6">
    <source>
        <dbReference type="ARBA" id="ARBA00021685"/>
    </source>
</evidence>
<evidence type="ECO:0000256" key="3">
    <source>
        <dbReference type="ARBA" id="ARBA00004496"/>
    </source>
</evidence>
<dbReference type="Gene3D" id="3.40.50.510">
    <property type="entry name" value="Phosphotransferase system, mannose-type IIA component"/>
    <property type="match status" value="1"/>
</dbReference>
<dbReference type="KEGG" id="rama:IDM48_00345"/>
<protein>
    <recommendedName>
        <fullName evidence="6">PTS system mannose-specific EIIAB component</fullName>
        <ecNumber evidence="5">2.7.1.191</ecNumber>
    </recommendedName>
    <alternativeName>
        <fullName evidence="18">EIIAB-Man</fullName>
    </alternativeName>
    <alternativeName>
        <fullName evidence="17">EIII-Man</fullName>
    </alternativeName>
</protein>
<feature type="domain" description="PTS EIIB type-4" evidence="21">
    <location>
        <begin position="167"/>
        <end position="332"/>
    </location>
</feature>
<feature type="domain" description="PTS EIIA type-4" evidence="20">
    <location>
        <begin position="1"/>
        <end position="126"/>
    </location>
</feature>
<dbReference type="PANTHER" id="PTHR33799:SF1">
    <property type="entry name" value="PTS SYSTEM MANNOSE-SPECIFIC EIIAB COMPONENT-RELATED"/>
    <property type="match status" value="1"/>
</dbReference>
<evidence type="ECO:0000256" key="11">
    <source>
        <dbReference type="ARBA" id="ARBA00022597"/>
    </source>
</evidence>
<keyword evidence="13" id="KW-0598">Phosphotransferase system</keyword>
<feature type="compositionally biased region" description="Low complexity" evidence="19">
    <location>
        <begin position="142"/>
        <end position="163"/>
    </location>
</feature>
<dbReference type="SUPFAM" id="SSF53062">
    <property type="entry name" value="PTS system fructose IIA component-like"/>
    <property type="match status" value="1"/>
</dbReference>
<dbReference type="InterPro" id="IPR013789">
    <property type="entry name" value="PTS_EIIA_man"/>
</dbReference>
<organism evidence="22 23">
    <name type="scientific">Rothia amarae</name>
    <dbReference type="NCBI Taxonomy" id="169480"/>
    <lineage>
        <taxon>Bacteria</taxon>
        <taxon>Bacillati</taxon>
        <taxon>Actinomycetota</taxon>
        <taxon>Actinomycetes</taxon>
        <taxon>Micrococcales</taxon>
        <taxon>Micrococcaceae</taxon>
        <taxon>Rothia</taxon>
    </lineage>
</organism>
<keyword evidence="10" id="KW-0597">Phosphoprotein</keyword>
<evidence type="ECO:0000313" key="22">
    <source>
        <dbReference type="EMBL" id="QNV39948.1"/>
    </source>
</evidence>
<evidence type="ECO:0000256" key="4">
    <source>
        <dbReference type="ARBA" id="ARBA00011738"/>
    </source>
</evidence>
<dbReference type="Proteomes" id="UP000516421">
    <property type="component" value="Chromosome"/>
</dbReference>
<evidence type="ECO:0000256" key="8">
    <source>
        <dbReference type="ARBA" id="ARBA00022475"/>
    </source>
</evidence>
<dbReference type="GO" id="GO:0016301">
    <property type="term" value="F:kinase activity"/>
    <property type="evidence" value="ECO:0007669"/>
    <property type="project" value="UniProtKB-KW"/>
</dbReference>
<keyword evidence="15" id="KW-0472">Membrane</keyword>
<evidence type="ECO:0000313" key="23">
    <source>
        <dbReference type="Proteomes" id="UP000516421"/>
    </source>
</evidence>
<evidence type="ECO:0000256" key="2">
    <source>
        <dbReference type="ARBA" id="ARBA00004236"/>
    </source>
</evidence>
<evidence type="ECO:0000256" key="15">
    <source>
        <dbReference type="ARBA" id="ARBA00023136"/>
    </source>
</evidence>
<dbReference type="GO" id="GO:0005886">
    <property type="term" value="C:plasma membrane"/>
    <property type="evidence" value="ECO:0007669"/>
    <property type="project" value="UniProtKB-SubCell"/>
</dbReference>
<comment type="function">
    <text evidence="16">The phosphoenolpyruvate-dependent sugar phosphotransferase system (sugar PTS), a major carbohydrate active transport system, catalyzes the phosphorylation of incoming sugar substrates concomitantly with their translocation across the cell membrane. The enzyme II ManXYZ PTS system is involved in mannose transport.</text>
</comment>
<dbReference type="GO" id="GO:0008982">
    <property type="term" value="F:protein-N(PI)-phosphohistidine-sugar phosphotransferase activity"/>
    <property type="evidence" value="ECO:0007669"/>
    <property type="project" value="InterPro"/>
</dbReference>
<evidence type="ECO:0000256" key="7">
    <source>
        <dbReference type="ARBA" id="ARBA00022448"/>
    </source>
</evidence>
<dbReference type="PROSITE" id="PS51096">
    <property type="entry name" value="PTS_EIIA_TYPE_4"/>
    <property type="match status" value="1"/>
</dbReference>
<evidence type="ECO:0000256" key="19">
    <source>
        <dbReference type="SAM" id="MobiDB-lite"/>
    </source>
</evidence>
<comment type="catalytic activity">
    <reaction evidence="1">
        <text>D-mannose(out) + N(pros)-phospho-L-histidyl-[protein] = D-mannose 6-phosphate(in) + L-histidyl-[protein]</text>
        <dbReference type="Rhea" id="RHEA:49232"/>
        <dbReference type="Rhea" id="RHEA-COMP:9745"/>
        <dbReference type="Rhea" id="RHEA-COMP:9746"/>
        <dbReference type="ChEBI" id="CHEBI:4208"/>
        <dbReference type="ChEBI" id="CHEBI:29979"/>
        <dbReference type="ChEBI" id="CHEBI:58735"/>
        <dbReference type="ChEBI" id="CHEBI:64837"/>
        <dbReference type="EC" id="2.7.1.191"/>
    </reaction>
</comment>
<evidence type="ECO:0000259" key="21">
    <source>
        <dbReference type="PROSITE" id="PS51101"/>
    </source>
</evidence>
<dbReference type="InterPro" id="IPR033887">
    <property type="entry name" value="PTS_IIA_man"/>
</dbReference>
<keyword evidence="7" id="KW-0813">Transport</keyword>
<name>A0A7H2BJV2_9MICC</name>
<keyword evidence="9" id="KW-0963">Cytoplasm</keyword>
<dbReference type="EC" id="2.7.1.191" evidence="5"/>
<evidence type="ECO:0000256" key="17">
    <source>
        <dbReference type="ARBA" id="ARBA00030229"/>
    </source>
</evidence>
<dbReference type="GO" id="GO:0005737">
    <property type="term" value="C:cytoplasm"/>
    <property type="evidence" value="ECO:0007669"/>
    <property type="project" value="UniProtKB-SubCell"/>
</dbReference>
<keyword evidence="12" id="KW-0808">Transferase</keyword>
<comment type="subunit">
    <text evidence="4">Homodimer.</text>
</comment>
<evidence type="ECO:0000256" key="13">
    <source>
        <dbReference type="ARBA" id="ARBA00022683"/>
    </source>
</evidence>
<evidence type="ECO:0000256" key="18">
    <source>
        <dbReference type="ARBA" id="ARBA00032197"/>
    </source>
</evidence>
<evidence type="ECO:0000256" key="1">
    <source>
        <dbReference type="ARBA" id="ARBA00000514"/>
    </source>
</evidence>